<sequence length="199" mass="21517">MTTQESTPLPSPRQIITSLVNQIKCLPPPSPTASPPSNPLKTVPASARQLFMSLHCLLPSAFLPALDLLDKSLVTRYTAGSGRSVYYVKSTQSLSRGKFSASGSVYEVRTKAWSCSCSGFAFAAFGGLGIREEDEQGVEEEGEGEGDMWRWGGMIRGGSPPVCKHLVACVLAERCSEMLGRYVIEKRVGLEELVEMAVL</sequence>
<keyword evidence="4" id="KW-1185">Reference proteome</keyword>
<accession>A0A2T6ZKG3</accession>
<protein>
    <recommendedName>
        <fullName evidence="2">SWIM-type domain-containing protein</fullName>
    </recommendedName>
</protein>
<evidence type="ECO:0000313" key="3">
    <source>
        <dbReference type="EMBL" id="PUU75987.1"/>
    </source>
</evidence>
<gene>
    <name evidence="3" type="ORF">B9Z19DRAFT_1089295</name>
</gene>
<feature type="domain" description="SWIM-type" evidence="2">
    <location>
        <begin position="106"/>
        <end position="174"/>
    </location>
</feature>
<name>A0A2T6ZKG3_TUBBO</name>
<keyword evidence="1" id="KW-0862">Zinc</keyword>
<dbReference type="EMBL" id="NESQ01000208">
    <property type="protein sequence ID" value="PUU75987.1"/>
    <property type="molecule type" value="Genomic_DNA"/>
</dbReference>
<evidence type="ECO:0000313" key="4">
    <source>
        <dbReference type="Proteomes" id="UP000244722"/>
    </source>
</evidence>
<dbReference type="PROSITE" id="PS50966">
    <property type="entry name" value="ZF_SWIM"/>
    <property type="match status" value="1"/>
</dbReference>
<dbReference type="OrthoDB" id="5413281at2759"/>
<comment type="caution">
    <text evidence="3">The sequence shown here is derived from an EMBL/GenBank/DDBJ whole genome shotgun (WGS) entry which is preliminary data.</text>
</comment>
<keyword evidence="1" id="KW-0479">Metal-binding</keyword>
<dbReference type="AlphaFoldDB" id="A0A2T6ZKG3"/>
<reference evidence="3 4" key="1">
    <citation type="submission" date="2017-04" db="EMBL/GenBank/DDBJ databases">
        <title>Draft genome sequence of Tuber borchii Vittad., a whitish edible truffle.</title>
        <authorList>
            <consortium name="DOE Joint Genome Institute"/>
            <person name="Murat C."/>
            <person name="Kuo A."/>
            <person name="Barry K.W."/>
            <person name="Clum A."/>
            <person name="Dockter R.B."/>
            <person name="Fauchery L."/>
            <person name="Iotti M."/>
            <person name="Kohler A."/>
            <person name="Labutti K."/>
            <person name="Lindquist E.A."/>
            <person name="Lipzen A."/>
            <person name="Ohm R.A."/>
            <person name="Wang M."/>
            <person name="Grigoriev I.V."/>
            <person name="Zambonelli A."/>
            <person name="Martin F.M."/>
        </authorList>
    </citation>
    <scope>NUCLEOTIDE SEQUENCE [LARGE SCALE GENOMIC DNA]</scope>
    <source>
        <strain evidence="3 4">Tbo3840</strain>
    </source>
</reference>
<dbReference type="InterPro" id="IPR007527">
    <property type="entry name" value="Znf_SWIM"/>
</dbReference>
<organism evidence="3 4">
    <name type="scientific">Tuber borchii</name>
    <name type="common">White truffle</name>
    <dbReference type="NCBI Taxonomy" id="42251"/>
    <lineage>
        <taxon>Eukaryota</taxon>
        <taxon>Fungi</taxon>
        <taxon>Dikarya</taxon>
        <taxon>Ascomycota</taxon>
        <taxon>Pezizomycotina</taxon>
        <taxon>Pezizomycetes</taxon>
        <taxon>Pezizales</taxon>
        <taxon>Tuberaceae</taxon>
        <taxon>Tuber</taxon>
    </lineage>
</organism>
<dbReference type="Proteomes" id="UP000244722">
    <property type="component" value="Unassembled WGS sequence"/>
</dbReference>
<dbReference type="GO" id="GO:0008270">
    <property type="term" value="F:zinc ion binding"/>
    <property type="evidence" value="ECO:0007669"/>
    <property type="project" value="UniProtKB-KW"/>
</dbReference>
<proteinExistence type="predicted"/>
<keyword evidence="1" id="KW-0863">Zinc-finger</keyword>
<evidence type="ECO:0000256" key="1">
    <source>
        <dbReference type="PROSITE-ProRule" id="PRU00325"/>
    </source>
</evidence>
<dbReference type="STRING" id="42251.A0A2T6ZKG3"/>
<evidence type="ECO:0000259" key="2">
    <source>
        <dbReference type="PROSITE" id="PS50966"/>
    </source>
</evidence>